<evidence type="ECO:0000259" key="3">
    <source>
        <dbReference type="Pfam" id="PF08577"/>
    </source>
</evidence>
<comment type="similarity">
    <text evidence="1">Belongs to the proteasome inhibitor PI31 family.</text>
</comment>
<organism evidence="4 5">
    <name type="scientific">Pichia angusta</name>
    <name type="common">Yeast</name>
    <name type="synonym">Hansenula polymorpha</name>
    <dbReference type="NCBI Taxonomy" id="870730"/>
    <lineage>
        <taxon>Eukaryota</taxon>
        <taxon>Fungi</taxon>
        <taxon>Dikarya</taxon>
        <taxon>Ascomycota</taxon>
        <taxon>Saccharomycotina</taxon>
        <taxon>Pichiomycetes</taxon>
        <taxon>Pichiales</taxon>
        <taxon>Pichiaceae</taxon>
        <taxon>Ogataea</taxon>
    </lineage>
</organism>
<dbReference type="EMBL" id="JAHLUX010000002">
    <property type="protein sequence ID" value="KAG7820787.1"/>
    <property type="molecule type" value="Genomic_DNA"/>
</dbReference>
<evidence type="ECO:0000256" key="2">
    <source>
        <dbReference type="SAM" id="MobiDB-lite"/>
    </source>
</evidence>
<dbReference type="Proteomes" id="UP001196530">
    <property type="component" value="Unassembled WGS sequence"/>
</dbReference>
<evidence type="ECO:0000313" key="5">
    <source>
        <dbReference type="Proteomes" id="UP001196530"/>
    </source>
</evidence>
<dbReference type="Pfam" id="PF08577">
    <property type="entry name" value="PI31_Prot_C"/>
    <property type="match status" value="1"/>
</dbReference>
<proteinExistence type="inferred from homology"/>
<feature type="compositionally biased region" description="Gly residues" evidence="2">
    <location>
        <begin position="267"/>
        <end position="277"/>
    </location>
</feature>
<dbReference type="InterPro" id="IPR013886">
    <property type="entry name" value="PI31_Prot_C"/>
</dbReference>
<feature type="domain" description="PI31 proteasome regulator C-terminal" evidence="3">
    <location>
        <begin position="196"/>
        <end position="245"/>
    </location>
</feature>
<sequence>MGSLKDNLDLLGLIYEKFLQSRNIYPFAIDRSDSRISIIASEGKSIITYSNDTYTIENSRQDADGTQVTYTASLKWPQLAVVTYPTEFDDIDSRLVDRLFTILTDKFGLFFPKESKLPTQSGTHTERHVSQLQESVAGMPEDTSSQATQNLTPTPSYTSPAPKPLPAALAPPPFEDEHQIQSSRSQPLPSADAQAGVNDLYPGGMKDPPFKSYLDPLAVNPTRGGGMHPTSSDPLFNRKMGDTKSGIRYDDPLLGPDEDPELLGAGLPGQMGLPGHGGFRRPPGPPGPPGSFGFYGGFGGHGRFI</sequence>
<comment type="caution">
    <text evidence="4">The sequence shown here is derived from an EMBL/GenBank/DDBJ whole genome shotgun (WGS) entry which is preliminary data.</text>
</comment>
<feature type="region of interest" description="Disordered" evidence="2">
    <location>
        <begin position="267"/>
        <end position="300"/>
    </location>
</feature>
<gene>
    <name evidence="4" type="ORF">KL928_000871</name>
</gene>
<feature type="compositionally biased region" description="Polar residues" evidence="2">
    <location>
        <begin position="142"/>
        <end position="159"/>
    </location>
</feature>
<feature type="region of interest" description="Disordered" evidence="2">
    <location>
        <begin position="116"/>
        <end position="197"/>
    </location>
</feature>
<name>A0AAN6DHQ8_PICAN</name>
<protein>
    <recommendedName>
        <fullName evidence="3">PI31 proteasome regulator C-terminal domain-containing protein</fullName>
    </recommendedName>
</protein>
<evidence type="ECO:0000256" key="1">
    <source>
        <dbReference type="ARBA" id="ARBA00006405"/>
    </source>
</evidence>
<feature type="compositionally biased region" description="Pro residues" evidence="2">
    <location>
        <begin position="161"/>
        <end position="173"/>
    </location>
</feature>
<accession>A0AAN6DHQ8</accession>
<dbReference type="GeneID" id="66124922"/>
<reference evidence="4" key="1">
    <citation type="journal article" date="2021" name="G3 (Bethesda)">
        <title>Genomic diversity, chromosomal rearrangements, and interspecies hybridization in the ogataea polymorpha species complex.</title>
        <authorList>
            <person name="Hanson S.J."/>
            <person name="Cinneide E.O."/>
            <person name="Salzberg L.I."/>
            <person name="Wolfe K.H."/>
            <person name="McGowan J."/>
            <person name="Fitzpatrick D.A."/>
            <person name="Matlin K."/>
        </authorList>
    </citation>
    <scope>NUCLEOTIDE SEQUENCE</scope>
    <source>
        <strain evidence="4">61-244</strain>
    </source>
</reference>
<evidence type="ECO:0000313" key="4">
    <source>
        <dbReference type="EMBL" id="KAG7820787.1"/>
    </source>
</evidence>
<dbReference type="RefSeq" id="XP_043061330.1">
    <property type="nucleotide sequence ID" value="XM_043206614.1"/>
</dbReference>
<dbReference type="AlphaFoldDB" id="A0AAN6DHQ8"/>